<organism evidence="1 2">
    <name type="scientific">Scutellospora calospora</name>
    <dbReference type="NCBI Taxonomy" id="85575"/>
    <lineage>
        <taxon>Eukaryota</taxon>
        <taxon>Fungi</taxon>
        <taxon>Fungi incertae sedis</taxon>
        <taxon>Mucoromycota</taxon>
        <taxon>Glomeromycotina</taxon>
        <taxon>Glomeromycetes</taxon>
        <taxon>Diversisporales</taxon>
        <taxon>Gigasporaceae</taxon>
        <taxon>Scutellospora</taxon>
    </lineage>
</organism>
<evidence type="ECO:0000313" key="2">
    <source>
        <dbReference type="Proteomes" id="UP000789860"/>
    </source>
</evidence>
<protein>
    <submittedName>
        <fullName evidence="1">3790_t:CDS:1</fullName>
    </submittedName>
</protein>
<sequence length="170" mass="19740">MGKFHLSFSSIFKVKALYLCLTLNDYKQINIVSYGAYYYFLVKILYKSTIAHIIPAFTIFYLIIISGLISLQYIDGVNYISIFEYISPSSSDSPCACEIEMIDRWMKSPSIKFEKFVDHENPYLSSIQLSDELNSLNFAEVVYHLAFQKFFVFKENLAEKNTHNITVIDE</sequence>
<keyword evidence="2" id="KW-1185">Reference proteome</keyword>
<gene>
    <name evidence="1" type="ORF">SCALOS_LOCUS4001</name>
</gene>
<evidence type="ECO:0000313" key="1">
    <source>
        <dbReference type="EMBL" id="CAG8519289.1"/>
    </source>
</evidence>
<name>A0ACA9LCH5_9GLOM</name>
<comment type="caution">
    <text evidence="1">The sequence shown here is derived from an EMBL/GenBank/DDBJ whole genome shotgun (WGS) entry which is preliminary data.</text>
</comment>
<accession>A0ACA9LCH5</accession>
<proteinExistence type="predicted"/>
<dbReference type="EMBL" id="CAJVPM010004999">
    <property type="protein sequence ID" value="CAG8519289.1"/>
    <property type="molecule type" value="Genomic_DNA"/>
</dbReference>
<dbReference type="Proteomes" id="UP000789860">
    <property type="component" value="Unassembled WGS sequence"/>
</dbReference>
<reference evidence="1" key="1">
    <citation type="submission" date="2021-06" db="EMBL/GenBank/DDBJ databases">
        <authorList>
            <person name="Kallberg Y."/>
            <person name="Tangrot J."/>
            <person name="Rosling A."/>
        </authorList>
    </citation>
    <scope>NUCLEOTIDE SEQUENCE</scope>
    <source>
        <strain evidence="1">AU212A</strain>
    </source>
</reference>